<accession>A0A1H8Z331</accession>
<keyword evidence="2" id="KW-0472">Membrane</keyword>
<evidence type="ECO:0000256" key="1">
    <source>
        <dbReference type="SAM" id="MobiDB-lite"/>
    </source>
</evidence>
<sequence length="71" mass="7144">MSTGTIVLIVVVVVLVVAAAILVPVLRRRSTARGASASAKLPALGQMGGDPNAAPKDHHRTSPADPPAPTV</sequence>
<keyword evidence="2" id="KW-1133">Transmembrane helix</keyword>
<proteinExistence type="predicted"/>
<dbReference type="STRING" id="1036181.SAMN05421756_10174"/>
<evidence type="ECO:0000256" key="2">
    <source>
        <dbReference type="SAM" id="Phobius"/>
    </source>
</evidence>
<keyword evidence="2" id="KW-0812">Transmembrane</keyword>
<keyword evidence="4" id="KW-1185">Reference proteome</keyword>
<evidence type="ECO:0000313" key="4">
    <source>
        <dbReference type="Proteomes" id="UP000198504"/>
    </source>
</evidence>
<feature type="transmembrane region" description="Helical" evidence="2">
    <location>
        <begin position="6"/>
        <end position="26"/>
    </location>
</feature>
<dbReference type="AlphaFoldDB" id="A0A1H8Z331"/>
<dbReference type="Proteomes" id="UP000198504">
    <property type="component" value="Unassembled WGS sequence"/>
</dbReference>
<protein>
    <submittedName>
        <fullName evidence="3">Uncharacterized protein</fullName>
    </submittedName>
</protein>
<gene>
    <name evidence="3" type="ORF">SAMN05421756_10174</name>
</gene>
<name>A0A1H8Z331_9ACTN</name>
<organism evidence="3 4">
    <name type="scientific">Microlunatus flavus</name>
    <dbReference type="NCBI Taxonomy" id="1036181"/>
    <lineage>
        <taxon>Bacteria</taxon>
        <taxon>Bacillati</taxon>
        <taxon>Actinomycetota</taxon>
        <taxon>Actinomycetes</taxon>
        <taxon>Propionibacteriales</taxon>
        <taxon>Propionibacteriaceae</taxon>
        <taxon>Microlunatus</taxon>
    </lineage>
</organism>
<feature type="region of interest" description="Disordered" evidence="1">
    <location>
        <begin position="30"/>
        <end position="71"/>
    </location>
</feature>
<reference evidence="4" key="1">
    <citation type="submission" date="2016-10" db="EMBL/GenBank/DDBJ databases">
        <authorList>
            <person name="Varghese N."/>
            <person name="Submissions S."/>
        </authorList>
    </citation>
    <scope>NUCLEOTIDE SEQUENCE [LARGE SCALE GENOMIC DNA]</scope>
    <source>
        <strain evidence="4">CGMCC 4.6856</strain>
    </source>
</reference>
<dbReference type="EMBL" id="FOFA01000001">
    <property type="protein sequence ID" value="SEP58753.1"/>
    <property type="molecule type" value="Genomic_DNA"/>
</dbReference>
<dbReference type="RefSeq" id="WP_091177173.1">
    <property type="nucleotide sequence ID" value="NZ_FOFA01000001.1"/>
</dbReference>
<evidence type="ECO:0000313" key="3">
    <source>
        <dbReference type="EMBL" id="SEP58753.1"/>
    </source>
</evidence>
<dbReference type="OrthoDB" id="10008020at2"/>